<proteinExistence type="predicted"/>
<name>U2R8U5_EUBRA</name>
<organism evidence="1 2">
    <name type="scientific">Eubacterium ramulus ATCC 29099</name>
    <dbReference type="NCBI Taxonomy" id="1256908"/>
    <lineage>
        <taxon>Bacteria</taxon>
        <taxon>Bacillati</taxon>
        <taxon>Bacillota</taxon>
        <taxon>Clostridia</taxon>
        <taxon>Eubacteriales</taxon>
        <taxon>Eubacteriaceae</taxon>
        <taxon>Eubacterium</taxon>
    </lineage>
</organism>
<protein>
    <submittedName>
        <fullName evidence="1">Uncharacterized protein</fullName>
    </submittedName>
</protein>
<dbReference type="Proteomes" id="UP000016608">
    <property type="component" value="Unassembled WGS sequence"/>
</dbReference>
<evidence type="ECO:0000313" key="2">
    <source>
        <dbReference type="Proteomes" id="UP000016608"/>
    </source>
</evidence>
<reference evidence="1 2" key="1">
    <citation type="submission" date="2013-06" db="EMBL/GenBank/DDBJ databases">
        <authorList>
            <person name="Weinstock G."/>
            <person name="Sodergren E."/>
            <person name="Lobos E.A."/>
            <person name="Fulton L."/>
            <person name="Fulton R."/>
            <person name="Courtney L."/>
            <person name="Fronick C."/>
            <person name="O'Laughlin M."/>
            <person name="Godfrey J."/>
            <person name="Wilson R.M."/>
            <person name="Miner T."/>
            <person name="Farmer C."/>
            <person name="Delehaunty K."/>
            <person name="Cordes M."/>
            <person name="Minx P."/>
            <person name="Tomlinson C."/>
            <person name="Chen J."/>
            <person name="Wollam A."/>
            <person name="Pepin K.H."/>
            <person name="Bhonagiri V."/>
            <person name="Zhang X."/>
            <person name="Warren W."/>
            <person name="Mitreva M."/>
            <person name="Mardis E.R."/>
            <person name="Wilson R.K."/>
        </authorList>
    </citation>
    <scope>NUCLEOTIDE SEQUENCE [LARGE SCALE GENOMIC DNA]</scope>
    <source>
        <strain evidence="1 2">ATCC 29099</strain>
    </source>
</reference>
<dbReference type="AlphaFoldDB" id="U2R8U5"/>
<comment type="caution">
    <text evidence="1">The sequence shown here is derived from an EMBL/GenBank/DDBJ whole genome shotgun (WGS) entry which is preliminary data.</text>
</comment>
<dbReference type="PATRIC" id="fig|1256908.3.peg.797"/>
<dbReference type="eggNOG" id="ENOG5033CS0">
    <property type="taxonomic scope" value="Bacteria"/>
</dbReference>
<keyword evidence="2" id="KW-1185">Reference proteome</keyword>
<dbReference type="HOGENOM" id="CLU_164641_1_0_9"/>
<dbReference type="EMBL" id="AWVJ01000060">
    <property type="protein sequence ID" value="ERK50018.1"/>
    <property type="molecule type" value="Genomic_DNA"/>
</dbReference>
<gene>
    <name evidence="1" type="ORF">HMPREF0373_00864</name>
</gene>
<evidence type="ECO:0000313" key="1">
    <source>
        <dbReference type="EMBL" id="ERK50018.1"/>
    </source>
</evidence>
<accession>U2R8U5</accession>
<sequence>MDVISPMNEHENEHTPPVLDTLIQNRPIQMLKAIVPYLYEPQQRMVSMMVRMIELQRTMQLFDAAPEMQAQELRICSNDSPTERTHQILNVLREYCTPQERDQIDMILNLLDLTSVTGILNM</sequence>